<evidence type="ECO:0000313" key="2">
    <source>
        <dbReference type="Proteomes" id="UP001060085"/>
    </source>
</evidence>
<keyword evidence="2" id="KW-1185">Reference proteome</keyword>
<sequence length="132" mass="15066">MHGLLVQVHYSNICEQEYDCLDGTDLLEQDGHPIEEKKLKKKSGAICLQESLNKVVEVFASSITTLSSIRGGMIGLVPLRVEEDIEMDSRYPNMKGFLAPYKGERYHGSQFEHKQPRNAKELFNFHHSSLRC</sequence>
<dbReference type="Proteomes" id="UP001060085">
    <property type="component" value="Linkage Group LG07"/>
</dbReference>
<comment type="caution">
    <text evidence="1">The sequence shown here is derived from an EMBL/GenBank/DDBJ whole genome shotgun (WGS) entry which is preliminary data.</text>
</comment>
<gene>
    <name evidence="1" type="ORF">M9H77_30065</name>
</gene>
<accession>A0ACB9ZYE5</accession>
<name>A0ACB9ZYE5_CATRO</name>
<organism evidence="1 2">
    <name type="scientific">Catharanthus roseus</name>
    <name type="common">Madagascar periwinkle</name>
    <name type="synonym">Vinca rosea</name>
    <dbReference type="NCBI Taxonomy" id="4058"/>
    <lineage>
        <taxon>Eukaryota</taxon>
        <taxon>Viridiplantae</taxon>
        <taxon>Streptophyta</taxon>
        <taxon>Embryophyta</taxon>
        <taxon>Tracheophyta</taxon>
        <taxon>Spermatophyta</taxon>
        <taxon>Magnoliopsida</taxon>
        <taxon>eudicotyledons</taxon>
        <taxon>Gunneridae</taxon>
        <taxon>Pentapetalae</taxon>
        <taxon>asterids</taxon>
        <taxon>lamiids</taxon>
        <taxon>Gentianales</taxon>
        <taxon>Apocynaceae</taxon>
        <taxon>Rauvolfioideae</taxon>
        <taxon>Vinceae</taxon>
        <taxon>Catharanthinae</taxon>
        <taxon>Catharanthus</taxon>
    </lineage>
</organism>
<protein>
    <submittedName>
        <fullName evidence="1">Uncharacterized protein</fullName>
    </submittedName>
</protein>
<dbReference type="EMBL" id="CM044707">
    <property type="protein sequence ID" value="KAI5652878.1"/>
    <property type="molecule type" value="Genomic_DNA"/>
</dbReference>
<evidence type="ECO:0000313" key="1">
    <source>
        <dbReference type="EMBL" id="KAI5652878.1"/>
    </source>
</evidence>
<proteinExistence type="predicted"/>
<reference evidence="2" key="1">
    <citation type="journal article" date="2023" name="Nat. Plants">
        <title>Single-cell RNA sequencing provides a high-resolution roadmap for understanding the multicellular compartmentation of specialized metabolism.</title>
        <authorList>
            <person name="Sun S."/>
            <person name="Shen X."/>
            <person name="Li Y."/>
            <person name="Li Y."/>
            <person name="Wang S."/>
            <person name="Li R."/>
            <person name="Zhang H."/>
            <person name="Shen G."/>
            <person name="Guo B."/>
            <person name="Wei J."/>
            <person name="Xu J."/>
            <person name="St-Pierre B."/>
            <person name="Chen S."/>
            <person name="Sun C."/>
        </authorList>
    </citation>
    <scope>NUCLEOTIDE SEQUENCE [LARGE SCALE GENOMIC DNA]</scope>
</reference>